<evidence type="ECO:0000313" key="1">
    <source>
        <dbReference type="EMBL" id="TQJ06733.1"/>
    </source>
</evidence>
<sequence>MNESYVTPADNVSRFGVERVMSTSNDCGRDTGWPELRSAERCDGENPMTGRVCIHGHHKGYHRDATGAEWLDD</sequence>
<dbReference type="RefSeq" id="WP_238332555.1">
    <property type="nucleotide sequence ID" value="NZ_BAAAKA010000010.1"/>
</dbReference>
<dbReference type="EMBL" id="VFMM01000003">
    <property type="protein sequence ID" value="TQJ06733.1"/>
    <property type="molecule type" value="Genomic_DNA"/>
</dbReference>
<gene>
    <name evidence="1" type="ORF">FB475_6401</name>
</gene>
<dbReference type="AlphaFoldDB" id="A0A542DUG7"/>
<accession>A0A542DUG7</accession>
<reference evidence="1 2" key="1">
    <citation type="submission" date="2019-06" db="EMBL/GenBank/DDBJ databases">
        <title>Sequencing the genomes of 1000 actinobacteria strains.</title>
        <authorList>
            <person name="Klenk H.-P."/>
        </authorList>
    </citation>
    <scope>NUCLEOTIDE SEQUENCE [LARGE SCALE GENOMIC DNA]</scope>
    <source>
        <strain evidence="1 2">DSM 17305</strain>
    </source>
</reference>
<name>A0A542DUG7_9ACTN</name>
<dbReference type="Proteomes" id="UP000316298">
    <property type="component" value="Unassembled WGS sequence"/>
</dbReference>
<comment type="caution">
    <text evidence="1">The sequence shown here is derived from an EMBL/GenBank/DDBJ whole genome shotgun (WGS) entry which is preliminary data.</text>
</comment>
<keyword evidence="2" id="KW-1185">Reference proteome</keyword>
<protein>
    <submittedName>
        <fullName evidence="1">Uncharacterized protein</fullName>
    </submittedName>
</protein>
<evidence type="ECO:0000313" key="2">
    <source>
        <dbReference type="Proteomes" id="UP000316298"/>
    </source>
</evidence>
<proteinExistence type="predicted"/>
<organism evidence="1 2">
    <name type="scientific">Kribbella jejuensis</name>
    <dbReference type="NCBI Taxonomy" id="236068"/>
    <lineage>
        <taxon>Bacteria</taxon>
        <taxon>Bacillati</taxon>
        <taxon>Actinomycetota</taxon>
        <taxon>Actinomycetes</taxon>
        <taxon>Propionibacteriales</taxon>
        <taxon>Kribbellaceae</taxon>
        <taxon>Kribbella</taxon>
    </lineage>
</organism>